<dbReference type="Gene3D" id="1.25.40.10">
    <property type="entry name" value="Tetratricopeptide repeat domain"/>
    <property type="match status" value="1"/>
</dbReference>
<dbReference type="InterPro" id="IPR016032">
    <property type="entry name" value="Sig_transdc_resp-reg_C-effctor"/>
</dbReference>
<organism evidence="4 5">
    <name type="scientific">Nocardiopsis codii</name>
    <dbReference type="NCBI Taxonomy" id="3065942"/>
    <lineage>
        <taxon>Bacteria</taxon>
        <taxon>Bacillati</taxon>
        <taxon>Actinomycetota</taxon>
        <taxon>Actinomycetes</taxon>
        <taxon>Streptosporangiales</taxon>
        <taxon>Nocardiopsidaceae</taxon>
        <taxon>Nocardiopsis</taxon>
    </lineage>
</organism>
<dbReference type="CDD" id="cd06170">
    <property type="entry name" value="LuxR_C_like"/>
    <property type="match status" value="1"/>
</dbReference>
<keyword evidence="1" id="KW-0547">Nucleotide-binding</keyword>
<evidence type="ECO:0000259" key="3">
    <source>
        <dbReference type="PROSITE" id="PS50043"/>
    </source>
</evidence>
<dbReference type="PANTHER" id="PTHR16305:SF35">
    <property type="entry name" value="TRANSCRIPTIONAL ACTIVATOR DOMAIN"/>
    <property type="match status" value="1"/>
</dbReference>
<dbReference type="Pfam" id="PF00196">
    <property type="entry name" value="GerE"/>
    <property type="match status" value="1"/>
</dbReference>
<dbReference type="InterPro" id="IPR036388">
    <property type="entry name" value="WH-like_DNA-bd_sf"/>
</dbReference>
<dbReference type="Pfam" id="PF13191">
    <property type="entry name" value="AAA_16"/>
    <property type="match status" value="1"/>
</dbReference>
<dbReference type="InterPro" id="IPR041664">
    <property type="entry name" value="AAA_16"/>
</dbReference>
<comment type="caution">
    <text evidence="4">The sequence shown here is derived from an EMBL/GenBank/DDBJ whole genome shotgun (WGS) entry which is preliminary data.</text>
</comment>
<dbReference type="Gene3D" id="3.40.50.300">
    <property type="entry name" value="P-loop containing nucleotide triphosphate hydrolases"/>
    <property type="match status" value="1"/>
</dbReference>
<feature type="domain" description="HTH luxR-type" evidence="3">
    <location>
        <begin position="828"/>
        <end position="893"/>
    </location>
</feature>
<dbReference type="Gene3D" id="1.10.10.10">
    <property type="entry name" value="Winged helix-like DNA-binding domain superfamily/Winged helix DNA-binding domain"/>
    <property type="match status" value="1"/>
</dbReference>
<dbReference type="SUPFAM" id="SSF46894">
    <property type="entry name" value="C-terminal effector domain of the bipartite response regulators"/>
    <property type="match status" value="1"/>
</dbReference>
<accession>A0ABU7K5X8</accession>
<dbReference type="InterPro" id="IPR027417">
    <property type="entry name" value="P-loop_NTPase"/>
</dbReference>
<proteinExistence type="predicted"/>
<dbReference type="SUPFAM" id="SSF52540">
    <property type="entry name" value="P-loop containing nucleoside triphosphate hydrolases"/>
    <property type="match status" value="1"/>
</dbReference>
<evidence type="ECO:0000313" key="4">
    <source>
        <dbReference type="EMBL" id="MEE2037651.1"/>
    </source>
</evidence>
<keyword evidence="2" id="KW-0067">ATP-binding</keyword>
<evidence type="ECO:0000256" key="1">
    <source>
        <dbReference type="ARBA" id="ARBA00022741"/>
    </source>
</evidence>
<evidence type="ECO:0000313" key="5">
    <source>
        <dbReference type="Proteomes" id="UP001356095"/>
    </source>
</evidence>
<keyword evidence="5" id="KW-1185">Reference proteome</keyword>
<protein>
    <submittedName>
        <fullName evidence="4">AAA family ATPase</fullName>
    </submittedName>
</protein>
<dbReference type="PANTHER" id="PTHR16305">
    <property type="entry name" value="TESTICULAR SOLUBLE ADENYLYL CYCLASE"/>
    <property type="match status" value="1"/>
</dbReference>
<reference evidence="4 5" key="1">
    <citation type="submission" date="2023-08" db="EMBL/GenBank/DDBJ databases">
        <authorList>
            <person name="Girao M."/>
            <person name="Carvalho M.F."/>
        </authorList>
    </citation>
    <scope>NUCLEOTIDE SEQUENCE [LARGE SCALE GENOMIC DNA]</scope>
    <source>
        <strain evidence="4 5">CT-R113</strain>
    </source>
</reference>
<dbReference type="PRINTS" id="PR00038">
    <property type="entry name" value="HTHLUXR"/>
</dbReference>
<gene>
    <name evidence="4" type="ORF">Q8791_10515</name>
</gene>
<sequence>MPTPPHRPFVGRREEISRLRDLFAAAERGDGGVLVLRGEPGIGKSALLEHAAQVAASTFRTIRGSGAEFERELPFAGLHQLCVPLLTHLDELSPLHRGVLQVAFGLEAGRPDPPRVGLAVLELFAVAARERPLLCVVDDAHWLDDASTRALVFLARRVAAEPIVLVFTARDHDPAPRLDELPGLKVAGLSDADARSLLAAERTVTLDQRVRDHVLAEARGNPLALRELPKAGGFAPPTPSPVMKRIQRSFQTRLAELPAPARSLLVLASADPTGDPRLLWAAAQRLGIDDQGASRAAEASELVEFGSRVRFCHPLARSATYWAATLDQRHAVHRALADATDPDTAPDRRAWHRAQASSGTDEDVAADLESAATRALARGGVGAAAAFLERAAVLTRDPGRRTERTLAAVRAALDAGATDAATELLNSVDTEALDDRRHATVDVLRGKIALVEGGGEAENGPMSILRAAQRLAPQDPETSRSYFVAALETALAVGRASGVMGRVIQAARSAPSASRPPDLLDGLVLLDAGRYSEGVPALHRILAGDEGDWTRTPGLATVLAAELWDHDVHTNITEWLVRTGRDTGSPITTRLGLSQVAMAAVLTGDFGRAMEAIAEEEAIADALGDVPQMYPRVQLAAMRGRSAEASDLFTEAVRQGTGQLVANVHLATAVLNNGLGDYTAAMDAAGRATGAGDLFLAGAALPELVEAAMRCGEETVAGSALDSLLERTGPVDTTWARGIVAGTRALVTGAEDDHREAVRLLERSPCVPGLARSHLRYGEWLRREGRRRDAREQLRTAHRLLAGIGMEAFAQRAANELRATGEVAVSRSERPSAHLTMQEIHVARHVAAGATSKEVAARLFLSPRTIDAHLRNIFGKLGITSRRQLRDMADFAR</sequence>
<dbReference type="PROSITE" id="PS00622">
    <property type="entry name" value="HTH_LUXR_1"/>
    <property type="match status" value="1"/>
</dbReference>
<dbReference type="EMBL" id="JAUZMY010000008">
    <property type="protein sequence ID" value="MEE2037651.1"/>
    <property type="molecule type" value="Genomic_DNA"/>
</dbReference>
<name>A0ABU7K5X8_9ACTN</name>
<dbReference type="InterPro" id="IPR011990">
    <property type="entry name" value="TPR-like_helical_dom_sf"/>
</dbReference>
<dbReference type="Proteomes" id="UP001356095">
    <property type="component" value="Unassembled WGS sequence"/>
</dbReference>
<dbReference type="PROSITE" id="PS50043">
    <property type="entry name" value="HTH_LUXR_2"/>
    <property type="match status" value="1"/>
</dbReference>
<evidence type="ECO:0000256" key="2">
    <source>
        <dbReference type="ARBA" id="ARBA00022840"/>
    </source>
</evidence>
<dbReference type="InterPro" id="IPR000792">
    <property type="entry name" value="Tscrpt_reg_LuxR_C"/>
</dbReference>
<dbReference type="SMART" id="SM00421">
    <property type="entry name" value="HTH_LUXR"/>
    <property type="match status" value="1"/>
</dbReference>
<dbReference type="RefSeq" id="WP_330091446.1">
    <property type="nucleotide sequence ID" value="NZ_JAUZMY010000008.1"/>
</dbReference>